<dbReference type="STRING" id="431595.K3WYF0"/>
<dbReference type="SMART" id="SM00239">
    <property type="entry name" value="C2"/>
    <property type="match status" value="1"/>
</dbReference>
<dbReference type="Proteomes" id="UP000019132">
    <property type="component" value="Unassembled WGS sequence"/>
</dbReference>
<dbReference type="Pfam" id="PF00168">
    <property type="entry name" value="C2"/>
    <property type="match status" value="1"/>
</dbReference>
<dbReference type="eggNOG" id="ENOG502SKKW">
    <property type="taxonomic scope" value="Eukaryota"/>
</dbReference>
<keyword evidence="3" id="KW-1185">Reference proteome</keyword>
<evidence type="ECO:0000259" key="1">
    <source>
        <dbReference type="PROSITE" id="PS50004"/>
    </source>
</evidence>
<dbReference type="VEuPathDB" id="FungiDB:PYU1_G009980"/>
<dbReference type="EnsemblProtists" id="PYU1_T009999">
    <property type="protein sequence ID" value="PYU1_T009999"/>
    <property type="gene ID" value="PYU1_G009980"/>
</dbReference>
<sequence>MPFLVCFEISEAFYRSPASEFGVDRVIDMYESLYGRLRGTKPRTSAYFAYEELLLVRLSFLYAQKALDQSAVRYLRSSVKLIDELLSLRRRRNNAHLQSKKPKAIKWPCSLSFPFKLSDAELVFVRGFLLEMLEDLKQIPIEKRKSWKDYNVFHMEVMGIASQRMPNIKGKREPTGIRVFVGQTQDVVIQNMLHSKPFVSIQCEGKTMYSQTTPTWMSLSPSWEEYMEFYVESSKARLVVSLMDRAKRTSYIGGNQLLGSVQLHMDELCKNPEVYAAGHFFDLVAPALDHHTDFGLPHKCPKIFLSVQVIFKAPTATRQTKRTAKQMRGNWELGELQSQLHGDLETFIHSRWIWSRFGKLWFEEQDYSVASWFYSKAVAVVQRNNTSWREHELLHHVHDLMALATCYKATMSNKHWIYYALPLIESAGTVIQNAIHAAKSM</sequence>
<organism evidence="2 3">
    <name type="scientific">Globisporangium ultimum (strain ATCC 200006 / CBS 805.95 / DAOM BR144)</name>
    <name type="common">Pythium ultimum</name>
    <dbReference type="NCBI Taxonomy" id="431595"/>
    <lineage>
        <taxon>Eukaryota</taxon>
        <taxon>Sar</taxon>
        <taxon>Stramenopiles</taxon>
        <taxon>Oomycota</taxon>
        <taxon>Peronosporomycetes</taxon>
        <taxon>Pythiales</taxon>
        <taxon>Pythiaceae</taxon>
        <taxon>Globisporangium</taxon>
    </lineage>
</organism>
<name>K3WYF0_GLOUD</name>
<dbReference type="AlphaFoldDB" id="K3WYF0"/>
<evidence type="ECO:0000313" key="3">
    <source>
        <dbReference type="Proteomes" id="UP000019132"/>
    </source>
</evidence>
<dbReference type="InParanoid" id="K3WYF0"/>
<dbReference type="CDD" id="cd00030">
    <property type="entry name" value="C2"/>
    <property type="match status" value="1"/>
</dbReference>
<dbReference type="PROSITE" id="PS50004">
    <property type="entry name" value="C2"/>
    <property type="match status" value="1"/>
</dbReference>
<dbReference type="InterPro" id="IPR000008">
    <property type="entry name" value="C2_dom"/>
</dbReference>
<dbReference type="EMBL" id="GL376624">
    <property type="status" value="NOT_ANNOTATED_CDS"/>
    <property type="molecule type" value="Genomic_DNA"/>
</dbReference>
<feature type="domain" description="C2" evidence="1">
    <location>
        <begin position="157"/>
        <end position="278"/>
    </location>
</feature>
<reference evidence="2" key="3">
    <citation type="submission" date="2015-02" db="UniProtKB">
        <authorList>
            <consortium name="EnsemblProtists"/>
        </authorList>
    </citation>
    <scope>IDENTIFICATION</scope>
    <source>
        <strain evidence="2">DAOM BR144</strain>
    </source>
</reference>
<accession>K3WYF0</accession>
<reference evidence="3" key="2">
    <citation type="submission" date="2010-04" db="EMBL/GenBank/DDBJ databases">
        <authorList>
            <person name="Buell R."/>
            <person name="Hamilton J."/>
            <person name="Hostetler J."/>
        </authorList>
    </citation>
    <scope>NUCLEOTIDE SEQUENCE [LARGE SCALE GENOMIC DNA]</scope>
    <source>
        <strain evidence="3">DAOM:BR144</strain>
    </source>
</reference>
<dbReference type="InterPro" id="IPR035892">
    <property type="entry name" value="C2_domain_sf"/>
</dbReference>
<protein>
    <recommendedName>
        <fullName evidence="1">C2 domain-containing protein</fullName>
    </recommendedName>
</protein>
<dbReference type="HOGENOM" id="CLU_587251_0_0_1"/>
<dbReference type="SUPFAM" id="SSF49562">
    <property type="entry name" value="C2 domain (Calcium/lipid-binding domain, CaLB)"/>
    <property type="match status" value="1"/>
</dbReference>
<dbReference type="OMA" id="SWREHEL"/>
<reference evidence="3" key="1">
    <citation type="journal article" date="2010" name="Genome Biol.">
        <title>Genome sequence of the necrotrophic plant pathogen Pythium ultimum reveals original pathogenicity mechanisms and effector repertoire.</title>
        <authorList>
            <person name="Levesque C.A."/>
            <person name="Brouwer H."/>
            <person name="Cano L."/>
            <person name="Hamilton J.P."/>
            <person name="Holt C."/>
            <person name="Huitema E."/>
            <person name="Raffaele S."/>
            <person name="Robideau G.P."/>
            <person name="Thines M."/>
            <person name="Win J."/>
            <person name="Zerillo M.M."/>
            <person name="Beakes G.W."/>
            <person name="Boore J.L."/>
            <person name="Busam D."/>
            <person name="Dumas B."/>
            <person name="Ferriera S."/>
            <person name="Fuerstenberg S.I."/>
            <person name="Gachon C.M."/>
            <person name="Gaulin E."/>
            <person name="Govers F."/>
            <person name="Grenville-Briggs L."/>
            <person name="Horner N."/>
            <person name="Hostetler J."/>
            <person name="Jiang R.H."/>
            <person name="Johnson J."/>
            <person name="Krajaejun T."/>
            <person name="Lin H."/>
            <person name="Meijer H.J."/>
            <person name="Moore B."/>
            <person name="Morris P."/>
            <person name="Phuntmart V."/>
            <person name="Puiu D."/>
            <person name="Shetty J."/>
            <person name="Stajich J.E."/>
            <person name="Tripathy S."/>
            <person name="Wawra S."/>
            <person name="van West P."/>
            <person name="Whitty B.R."/>
            <person name="Coutinho P.M."/>
            <person name="Henrissat B."/>
            <person name="Martin F."/>
            <person name="Thomas P.D."/>
            <person name="Tyler B.M."/>
            <person name="De Vries R.P."/>
            <person name="Kamoun S."/>
            <person name="Yandell M."/>
            <person name="Tisserat N."/>
            <person name="Buell C.R."/>
        </authorList>
    </citation>
    <scope>NUCLEOTIDE SEQUENCE</scope>
    <source>
        <strain evidence="3">DAOM:BR144</strain>
    </source>
</reference>
<proteinExistence type="predicted"/>
<evidence type="ECO:0000313" key="2">
    <source>
        <dbReference type="EnsemblProtists" id="PYU1_T009999"/>
    </source>
</evidence>
<dbReference type="Gene3D" id="2.60.40.150">
    <property type="entry name" value="C2 domain"/>
    <property type="match status" value="1"/>
</dbReference>